<gene>
    <name evidence="1" type="ORF">HMPREF1015_01170</name>
</gene>
<proteinExistence type="predicted"/>
<reference evidence="1 2" key="1">
    <citation type="submission" date="2011-09" db="EMBL/GenBank/DDBJ databases">
        <title>The Genome Sequence of Bacillus smithii 7_3_47FAA.</title>
        <authorList>
            <consortium name="The Broad Institute Genome Sequencing Platform"/>
            <person name="Earl A."/>
            <person name="Ward D."/>
            <person name="Feldgarden M."/>
            <person name="Gevers D."/>
            <person name="Daigneault M."/>
            <person name="Strauss J."/>
            <person name="Allen-Vercoe E."/>
            <person name="Young S.K."/>
            <person name="Zeng Q."/>
            <person name="Gargeya S."/>
            <person name="Fitzgerald M."/>
            <person name="Haas B."/>
            <person name="Abouelleil A."/>
            <person name="Alvarado L."/>
            <person name="Arachchi H.M."/>
            <person name="Berlin A."/>
            <person name="Brown A."/>
            <person name="Chapman S.B."/>
            <person name="Chen Z."/>
            <person name="Dunbar C."/>
            <person name="Freedman E."/>
            <person name="Gearin G."/>
            <person name="Goldberg J."/>
            <person name="Griggs A."/>
            <person name="Gujja S."/>
            <person name="Heiman D."/>
            <person name="Howarth C."/>
            <person name="Larson L."/>
            <person name="Lui A."/>
            <person name="MacDonald P.J.P."/>
            <person name="Montmayeur A."/>
            <person name="Murphy C."/>
            <person name="Neiman D."/>
            <person name="Pearson M."/>
            <person name="Priest M."/>
            <person name="Roberts A."/>
            <person name="Saif S."/>
            <person name="Shea T."/>
            <person name="Shenoy N."/>
            <person name="Sisk P."/>
            <person name="Stolte C."/>
            <person name="Sykes S."/>
            <person name="Wortman J."/>
            <person name="Nusbaum C."/>
            <person name="Birren B."/>
        </authorList>
    </citation>
    <scope>NUCLEOTIDE SEQUENCE [LARGE SCALE GENOMIC DNA]</scope>
    <source>
        <strain evidence="1 2">7_3_47FAA</strain>
    </source>
</reference>
<keyword evidence="2" id="KW-1185">Reference proteome</keyword>
<dbReference type="HOGENOM" id="CLU_3022515_0_0_9"/>
<evidence type="ECO:0000313" key="1">
    <source>
        <dbReference type="EMBL" id="EHL79444.1"/>
    </source>
</evidence>
<evidence type="ECO:0000313" key="2">
    <source>
        <dbReference type="Proteomes" id="UP000011747"/>
    </source>
</evidence>
<dbReference type="Proteomes" id="UP000011747">
    <property type="component" value="Unassembled WGS sequence"/>
</dbReference>
<name>G9QHB1_9BACI</name>
<accession>G9QHB1</accession>
<comment type="caution">
    <text evidence="1">The sequence shown here is derived from an EMBL/GenBank/DDBJ whole genome shotgun (WGS) entry which is preliminary data.</text>
</comment>
<dbReference type="AlphaFoldDB" id="G9QHB1"/>
<protein>
    <submittedName>
        <fullName evidence="1">Uncharacterized protein</fullName>
    </submittedName>
</protein>
<organism evidence="1 2">
    <name type="scientific">Bacillus smithii 7_3_47FAA</name>
    <dbReference type="NCBI Taxonomy" id="665952"/>
    <lineage>
        <taxon>Bacteria</taxon>
        <taxon>Bacillati</taxon>
        <taxon>Bacillota</taxon>
        <taxon>Bacilli</taxon>
        <taxon>Bacillales</taxon>
        <taxon>Bacillaceae</taxon>
        <taxon>Bacillus</taxon>
    </lineage>
</organism>
<sequence>MIGFYLNVVGYKAIGHGLNVINATEKFYLNVVGYKDQKKQIITFAIIVLSERSGI</sequence>
<dbReference type="EMBL" id="ACWF01000011">
    <property type="protein sequence ID" value="EHL79444.1"/>
    <property type="molecule type" value="Genomic_DNA"/>
</dbReference>
<dbReference type="PATRIC" id="fig|665952.3.peg.304"/>